<comment type="caution">
    <text evidence="6">The sequence shown here is derived from an EMBL/GenBank/DDBJ whole genome shotgun (WGS) entry which is preliminary data.</text>
</comment>
<protein>
    <recommendedName>
        <fullName evidence="5">HTH tetR-type domain-containing protein</fullName>
    </recommendedName>
</protein>
<dbReference type="PRINTS" id="PR00455">
    <property type="entry name" value="HTHTETR"/>
</dbReference>
<dbReference type="Pfam" id="PF00440">
    <property type="entry name" value="TetR_N"/>
    <property type="match status" value="1"/>
</dbReference>
<dbReference type="SUPFAM" id="SSF48498">
    <property type="entry name" value="Tetracyclin repressor-like, C-terminal domain"/>
    <property type="match status" value="1"/>
</dbReference>
<dbReference type="Gene3D" id="1.10.357.10">
    <property type="entry name" value="Tetracycline Repressor, domain 2"/>
    <property type="match status" value="1"/>
</dbReference>
<sequence length="219" mass="24049">MPDGDLTERRRQEITAAAFKVFAERGYHATGIADIARELGFGHGTFYRYFANKRDIVTHVIEVAIQRIVAAVGAESPDLADTAEEYHAQLQRIGRGLYDLFIDDPQLARIFFFESGGVDQELTERMLETTELFGSLTEPYLRNGVEKGFLRADLDVPVTARAINGMIIAGALAAFRADDSAAARDRWVKSAADLIINGTRTRAATEEGQLPPRSTAATA</sequence>
<organism evidence="6 7">
    <name type="scientific">Actinoallomurus vinaceus</name>
    <dbReference type="NCBI Taxonomy" id="1080074"/>
    <lineage>
        <taxon>Bacteria</taxon>
        <taxon>Bacillati</taxon>
        <taxon>Actinomycetota</taxon>
        <taxon>Actinomycetes</taxon>
        <taxon>Streptosporangiales</taxon>
        <taxon>Thermomonosporaceae</taxon>
        <taxon>Actinoallomurus</taxon>
    </lineage>
</organism>
<keyword evidence="2 4" id="KW-0238">DNA-binding</keyword>
<evidence type="ECO:0000256" key="3">
    <source>
        <dbReference type="ARBA" id="ARBA00023163"/>
    </source>
</evidence>
<dbReference type="Pfam" id="PF17932">
    <property type="entry name" value="TetR_C_24"/>
    <property type="match status" value="1"/>
</dbReference>
<evidence type="ECO:0000259" key="5">
    <source>
        <dbReference type="PROSITE" id="PS50977"/>
    </source>
</evidence>
<dbReference type="InterPro" id="IPR009057">
    <property type="entry name" value="Homeodomain-like_sf"/>
</dbReference>
<dbReference type="PANTHER" id="PTHR30055:SF234">
    <property type="entry name" value="HTH-TYPE TRANSCRIPTIONAL REGULATOR BETI"/>
    <property type="match status" value="1"/>
</dbReference>
<gene>
    <name evidence="6" type="ORF">GCM10023196_004810</name>
</gene>
<evidence type="ECO:0000256" key="4">
    <source>
        <dbReference type="PROSITE-ProRule" id="PRU00335"/>
    </source>
</evidence>
<keyword evidence="7" id="KW-1185">Reference proteome</keyword>
<reference evidence="7" key="1">
    <citation type="journal article" date="2019" name="Int. J. Syst. Evol. Microbiol.">
        <title>The Global Catalogue of Microorganisms (GCM) 10K type strain sequencing project: providing services to taxonomists for standard genome sequencing and annotation.</title>
        <authorList>
            <consortium name="The Broad Institute Genomics Platform"/>
            <consortium name="The Broad Institute Genome Sequencing Center for Infectious Disease"/>
            <person name="Wu L."/>
            <person name="Ma J."/>
        </authorList>
    </citation>
    <scope>NUCLEOTIDE SEQUENCE [LARGE SCALE GENOMIC DNA]</scope>
    <source>
        <strain evidence="7">JCM 17939</strain>
    </source>
</reference>
<accession>A0ABP8U0B4</accession>
<proteinExistence type="predicted"/>
<name>A0ABP8U0B4_9ACTN</name>
<feature type="domain" description="HTH tetR-type" evidence="5">
    <location>
        <begin position="8"/>
        <end position="68"/>
    </location>
</feature>
<dbReference type="Gene3D" id="1.10.10.60">
    <property type="entry name" value="Homeodomain-like"/>
    <property type="match status" value="1"/>
</dbReference>
<dbReference type="PROSITE" id="PS50977">
    <property type="entry name" value="HTH_TETR_2"/>
    <property type="match status" value="1"/>
</dbReference>
<evidence type="ECO:0000313" key="7">
    <source>
        <dbReference type="Proteomes" id="UP001501442"/>
    </source>
</evidence>
<dbReference type="SUPFAM" id="SSF46689">
    <property type="entry name" value="Homeodomain-like"/>
    <property type="match status" value="1"/>
</dbReference>
<feature type="DNA-binding region" description="H-T-H motif" evidence="4">
    <location>
        <begin position="31"/>
        <end position="50"/>
    </location>
</feature>
<dbReference type="RefSeq" id="WP_345428856.1">
    <property type="nucleotide sequence ID" value="NZ_BAABHK010000001.1"/>
</dbReference>
<dbReference type="InterPro" id="IPR036271">
    <property type="entry name" value="Tet_transcr_reg_TetR-rel_C_sf"/>
</dbReference>
<keyword evidence="3" id="KW-0804">Transcription</keyword>
<dbReference type="PANTHER" id="PTHR30055">
    <property type="entry name" value="HTH-TYPE TRANSCRIPTIONAL REGULATOR RUTR"/>
    <property type="match status" value="1"/>
</dbReference>
<keyword evidence="1" id="KW-0805">Transcription regulation</keyword>
<dbReference type="InterPro" id="IPR050109">
    <property type="entry name" value="HTH-type_TetR-like_transc_reg"/>
</dbReference>
<dbReference type="InterPro" id="IPR041490">
    <property type="entry name" value="KstR2_TetR_C"/>
</dbReference>
<dbReference type="Proteomes" id="UP001501442">
    <property type="component" value="Unassembled WGS sequence"/>
</dbReference>
<dbReference type="InterPro" id="IPR001647">
    <property type="entry name" value="HTH_TetR"/>
</dbReference>
<dbReference type="EMBL" id="BAABHK010000001">
    <property type="protein sequence ID" value="GAA4620515.1"/>
    <property type="molecule type" value="Genomic_DNA"/>
</dbReference>
<evidence type="ECO:0000256" key="1">
    <source>
        <dbReference type="ARBA" id="ARBA00023015"/>
    </source>
</evidence>
<evidence type="ECO:0000256" key="2">
    <source>
        <dbReference type="ARBA" id="ARBA00023125"/>
    </source>
</evidence>
<evidence type="ECO:0000313" key="6">
    <source>
        <dbReference type="EMBL" id="GAA4620515.1"/>
    </source>
</evidence>